<dbReference type="GO" id="GO:0033260">
    <property type="term" value="P:nuclear DNA replication"/>
    <property type="evidence" value="ECO:0007669"/>
    <property type="project" value="TreeGrafter"/>
</dbReference>
<proteinExistence type="inferred from homology"/>
<dbReference type="AlphaFoldDB" id="A0AA36MUY6"/>
<gene>
    <name evidence="6" type="ORF">EVOR1521_LOCUS8680</name>
</gene>
<comment type="similarity">
    <text evidence="4">Belongs to the DONSON family.</text>
</comment>
<dbReference type="EMBL" id="CAUJNA010000750">
    <property type="protein sequence ID" value="CAJ1380836.1"/>
    <property type="molecule type" value="Genomic_DNA"/>
</dbReference>
<name>A0AA36MUY6_9DINO</name>
<evidence type="ECO:0000256" key="3">
    <source>
        <dbReference type="ARBA" id="ARBA00023242"/>
    </source>
</evidence>
<dbReference type="InterPro" id="IPR024861">
    <property type="entry name" value="Donson"/>
</dbReference>
<keyword evidence="7" id="KW-1185">Reference proteome</keyword>
<protein>
    <submittedName>
        <fullName evidence="6">Uncharacterized protein</fullName>
    </submittedName>
</protein>
<sequence length="470" mass="52285">MDAPPKKVRKIASFGALRQSIKSNEQLPVELDDDFLTPAFSADPLQLQGGETHTFGAEEKRQQDRQNQQKLAAKRALEKAHEVQLPQLSSPEDLLADLALQRHLRLRSAVSLRFLRLPPALRCGAAAAFAAPAREEALELLAASLPHLPGAQRDFGLGKALDWMSQKDRAVAWLGRIASSLSWHEADGPPNKQTNEPPDEKVKDWDEAYRSLWVLLRQGVLQSFSMESERFTVTVFGEGTGPWTAGDAGDARGAVRPSSKEPCAVVWPSTRELRGLLQEEQAPFSVPKEQMLGLEEAVSDQTLAELRELRRDGIKASTPEVRNALSTAALWFQGPWRVQCLMDVLRQYFLGQPSPGFPPPPQHLPKLFATGPFVNSTVKSAQVVKIAREPGRTDPGEHMAELRGRFFPLQLRKFLELLRVSLPKFSCELLAPNDCAGLNSFTQLGQHRIEAVSCERSSDNWRWSFQLSNS</sequence>
<organism evidence="6 7">
    <name type="scientific">Effrenium voratum</name>
    <dbReference type="NCBI Taxonomy" id="2562239"/>
    <lineage>
        <taxon>Eukaryota</taxon>
        <taxon>Sar</taxon>
        <taxon>Alveolata</taxon>
        <taxon>Dinophyceae</taxon>
        <taxon>Suessiales</taxon>
        <taxon>Symbiodiniaceae</taxon>
        <taxon>Effrenium</taxon>
    </lineage>
</organism>
<comment type="caution">
    <text evidence="6">The sequence shown here is derived from an EMBL/GenBank/DDBJ whole genome shotgun (WGS) entry which is preliminary data.</text>
</comment>
<evidence type="ECO:0000256" key="1">
    <source>
        <dbReference type="ARBA" id="ARBA00004123"/>
    </source>
</evidence>
<feature type="region of interest" description="Disordered" evidence="5">
    <location>
        <begin position="43"/>
        <end position="68"/>
    </location>
</feature>
<evidence type="ECO:0000256" key="4">
    <source>
        <dbReference type="ARBA" id="ARBA00025806"/>
    </source>
</evidence>
<evidence type="ECO:0000256" key="2">
    <source>
        <dbReference type="ARBA" id="ARBA00022473"/>
    </source>
</evidence>
<dbReference type="PANTHER" id="PTHR12972:SF0">
    <property type="entry name" value="PROTEIN DOWNSTREAM NEIGHBOR OF SON"/>
    <property type="match status" value="1"/>
</dbReference>
<dbReference type="PANTHER" id="PTHR12972">
    <property type="entry name" value="DOWNSTREAM NEIGHBOR OF SON"/>
    <property type="match status" value="1"/>
</dbReference>
<dbReference type="Proteomes" id="UP001178507">
    <property type="component" value="Unassembled WGS sequence"/>
</dbReference>
<evidence type="ECO:0000256" key="5">
    <source>
        <dbReference type="SAM" id="MobiDB-lite"/>
    </source>
</evidence>
<evidence type="ECO:0000313" key="6">
    <source>
        <dbReference type="EMBL" id="CAJ1380836.1"/>
    </source>
</evidence>
<accession>A0AA36MUY6</accession>
<reference evidence="6" key="1">
    <citation type="submission" date="2023-08" db="EMBL/GenBank/DDBJ databases">
        <authorList>
            <person name="Chen Y."/>
            <person name="Shah S."/>
            <person name="Dougan E. K."/>
            <person name="Thang M."/>
            <person name="Chan C."/>
        </authorList>
    </citation>
    <scope>NUCLEOTIDE SEQUENCE</scope>
</reference>
<keyword evidence="2" id="KW-0217">Developmental protein</keyword>
<evidence type="ECO:0000313" key="7">
    <source>
        <dbReference type="Proteomes" id="UP001178507"/>
    </source>
</evidence>
<comment type="subcellular location">
    <subcellularLocation>
        <location evidence="1">Nucleus</location>
    </subcellularLocation>
</comment>
<dbReference type="GO" id="GO:0005634">
    <property type="term" value="C:nucleus"/>
    <property type="evidence" value="ECO:0007669"/>
    <property type="project" value="UniProtKB-SubCell"/>
</dbReference>
<keyword evidence="3" id="KW-0539">Nucleus</keyword>